<dbReference type="EMBL" id="JBBPBN010000015">
    <property type="protein sequence ID" value="KAK9024257.1"/>
    <property type="molecule type" value="Genomic_DNA"/>
</dbReference>
<gene>
    <name evidence="1" type="ORF">V6N11_004428</name>
</gene>
<evidence type="ECO:0000313" key="1">
    <source>
        <dbReference type="EMBL" id="KAK9024257.1"/>
    </source>
</evidence>
<evidence type="ECO:0000313" key="2">
    <source>
        <dbReference type="Proteomes" id="UP001396334"/>
    </source>
</evidence>
<accession>A0ABR2SGJ7</accession>
<protein>
    <submittedName>
        <fullName evidence="1">Uncharacterized protein</fullName>
    </submittedName>
</protein>
<organism evidence="1 2">
    <name type="scientific">Hibiscus sabdariffa</name>
    <name type="common">roselle</name>
    <dbReference type="NCBI Taxonomy" id="183260"/>
    <lineage>
        <taxon>Eukaryota</taxon>
        <taxon>Viridiplantae</taxon>
        <taxon>Streptophyta</taxon>
        <taxon>Embryophyta</taxon>
        <taxon>Tracheophyta</taxon>
        <taxon>Spermatophyta</taxon>
        <taxon>Magnoliopsida</taxon>
        <taxon>eudicotyledons</taxon>
        <taxon>Gunneridae</taxon>
        <taxon>Pentapetalae</taxon>
        <taxon>rosids</taxon>
        <taxon>malvids</taxon>
        <taxon>Malvales</taxon>
        <taxon>Malvaceae</taxon>
        <taxon>Malvoideae</taxon>
        <taxon>Hibiscus</taxon>
    </lineage>
</organism>
<sequence>MLKALSSKVSSVARAARELRQQHVQWHKINIDKGQRLHDGTAACGGIIQDDTFYMLRSCVRGITHMIQLAGMDDCGSRLSFVRDG</sequence>
<proteinExistence type="predicted"/>
<keyword evidence="2" id="KW-1185">Reference proteome</keyword>
<reference evidence="1 2" key="1">
    <citation type="journal article" date="2024" name="G3 (Bethesda)">
        <title>Genome assembly of Hibiscus sabdariffa L. provides insights into metabolisms of medicinal natural products.</title>
        <authorList>
            <person name="Kim T."/>
        </authorList>
    </citation>
    <scope>NUCLEOTIDE SEQUENCE [LARGE SCALE GENOMIC DNA]</scope>
    <source>
        <strain evidence="1">TK-2024</strain>
        <tissue evidence="1">Old leaves</tissue>
    </source>
</reference>
<name>A0ABR2SGJ7_9ROSI</name>
<comment type="caution">
    <text evidence="1">The sequence shown here is derived from an EMBL/GenBank/DDBJ whole genome shotgun (WGS) entry which is preliminary data.</text>
</comment>
<dbReference type="Proteomes" id="UP001396334">
    <property type="component" value="Unassembled WGS sequence"/>
</dbReference>